<keyword evidence="2" id="KW-1185">Reference proteome</keyword>
<accession>A0A165G134</accession>
<proteinExistence type="predicted"/>
<gene>
    <name evidence="1" type="ORF">CALCODRAFT_555319</name>
</gene>
<protein>
    <submittedName>
        <fullName evidence="1">Uncharacterized protein</fullName>
    </submittedName>
</protein>
<dbReference type="EMBL" id="KV423963">
    <property type="protein sequence ID" value="KZT57467.1"/>
    <property type="molecule type" value="Genomic_DNA"/>
</dbReference>
<dbReference type="InParanoid" id="A0A165G134"/>
<evidence type="ECO:0000313" key="1">
    <source>
        <dbReference type="EMBL" id="KZT57467.1"/>
    </source>
</evidence>
<organism evidence="1 2">
    <name type="scientific">Calocera cornea HHB12733</name>
    <dbReference type="NCBI Taxonomy" id="1353952"/>
    <lineage>
        <taxon>Eukaryota</taxon>
        <taxon>Fungi</taxon>
        <taxon>Dikarya</taxon>
        <taxon>Basidiomycota</taxon>
        <taxon>Agaricomycotina</taxon>
        <taxon>Dacrymycetes</taxon>
        <taxon>Dacrymycetales</taxon>
        <taxon>Dacrymycetaceae</taxon>
        <taxon>Calocera</taxon>
    </lineage>
</organism>
<name>A0A165G134_9BASI</name>
<dbReference type="OrthoDB" id="3388483at2759"/>
<evidence type="ECO:0000313" key="2">
    <source>
        <dbReference type="Proteomes" id="UP000076842"/>
    </source>
</evidence>
<sequence>MDIHIKQHLQWEMLKAMYHLVGYVKGGTMLNKGGPAQDKQVGPGPFLMPNFSLRLNKGMNLLTLWKNSNSYSPSSLTSFTSSTSLPAALNMLHNGLSNVKLAQDIANNWSEHHKHKHNDEHMYMHMHKHKHKMENAGAAEREWKAKGKERAWEETGSRSRSAMCGMGNAAARMTAILVVHQVEMQYGVPALVDGIPLIELLNQGGIVQDTVKRPKAFITIPEDLAEANENTEAVQPAVGHELQPAVKKGEHLAPPTMLQLLDKHYPDEDLAKMTTTQFVQELQRIKVPAFEYGCQLRRMQLIQEQLCKDNKVHIARLAEHNQTWDSCVGLGIDWVNTHKVPTMIAVGQLTIALDTTTQTTHITAMQPVAPVSIAAPVQDTKEHLGYHTHKGGKKFLPVIKKVWGKYGPMVLVGGIQQLICIPVKVGLNTLAQNM</sequence>
<dbReference type="Proteomes" id="UP000076842">
    <property type="component" value="Unassembled WGS sequence"/>
</dbReference>
<dbReference type="AlphaFoldDB" id="A0A165G134"/>
<reference evidence="1 2" key="1">
    <citation type="journal article" date="2016" name="Mol. Biol. Evol.">
        <title>Comparative Genomics of Early-Diverging Mushroom-Forming Fungi Provides Insights into the Origins of Lignocellulose Decay Capabilities.</title>
        <authorList>
            <person name="Nagy L.G."/>
            <person name="Riley R."/>
            <person name="Tritt A."/>
            <person name="Adam C."/>
            <person name="Daum C."/>
            <person name="Floudas D."/>
            <person name="Sun H."/>
            <person name="Yadav J.S."/>
            <person name="Pangilinan J."/>
            <person name="Larsson K.H."/>
            <person name="Matsuura K."/>
            <person name="Barry K."/>
            <person name="Labutti K."/>
            <person name="Kuo R."/>
            <person name="Ohm R.A."/>
            <person name="Bhattacharya S.S."/>
            <person name="Shirouzu T."/>
            <person name="Yoshinaga Y."/>
            <person name="Martin F.M."/>
            <person name="Grigoriev I.V."/>
            <person name="Hibbett D.S."/>
        </authorList>
    </citation>
    <scope>NUCLEOTIDE SEQUENCE [LARGE SCALE GENOMIC DNA]</scope>
    <source>
        <strain evidence="1 2">HHB12733</strain>
    </source>
</reference>